<dbReference type="RefSeq" id="WP_379542186.1">
    <property type="nucleotide sequence ID" value="NZ_JBHSFT010000004.1"/>
</dbReference>
<proteinExistence type="predicted"/>
<organism evidence="2 3">
    <name type="scientific">Oceanobacillus aidingensis</name>
    <dbReference type="NCBI Taxonomy" id="645964"/>
    <lineage>
        <taxon>Bacteria</taxon>
        <taxon>Bacillati</taxon>
        <taxon>Bacillota</taxon>
        <taxon>Bacilli</taxon>
        <taxon>Bacillales</taxon>
        <taxon>Bacillaceae</taxon>
        <taxon>Oceanobacillus</taxon>
    </lineage>
</organism>
<accession>A0ABV9JUN7</accession>
<dbReference type="InterPro" id="IPR026838">
    <property type="entry name" value="YheC/D"/>
</dbReference>
<dbReference type="Proteomes" id="UP001595988">
    <property type="component" value="Unassembled WGS sequence"/>
</dbReference>
<evidence type="ECO:0000313" key="2">
    <source>
        <dbReference type="EMBL" id="MFC4661423.1"/>
    </source>
</evidence>
<reference evidence="3" key="1">
    <citation type="journal article" date="2019" name="Int. J. Syst. Evol. Microbiol.">
        <title>The Global Catalogue of Microorganisms (GCM) 10K type strain sequencing project: providing services to taxonomists for standard genome sequencing and annotation.</title>
        <authorList>
            <consortium name="The Broad Institute Genomics Platform"/>
            <consortium name="The Broad Institute Genome Sequencing Center for Infectious Disease"/>
            <person name="Wu L."/>
            <person name="Ma J."/>
        </authorList>
    </citation>
    <scope>NUCLEOTIDE SEQUENCE [LARGE SCALE GENOMIC DNA]</scope>
    <source>
        <strain evidence="3">CCUG 37257</strain>
    </source>
</reference>
<dbReference type="SUPFAM" id="SSF56059">
    <property type="entry name" value="Glutathione synthetase ATP-binding domain-like"/>
    <property type="match status" value="1"/>
</dbReference>
<feature type="coiled-coil region" evidence="1">
    <location>
        <begin position="349"/>
        <end position="376"/>
    </location>
</feature>
<evidence type="ECO:0000256" key="1">
    <source>
        <dbReference type="SAM" id="Coils"/>
    </source>
</evidence>
<sequence>MYEVGIMTNFKKPTKLATMTALIAKSYGIEIIYMSPKDVSIEERKIYGKVMVNNKWVDKKTDIPPFIDAAIYCFKKDNKEVMDFLRETTFLSDTRENLINKEKLQGILKEDPKFAHLIIPTHNVKTFDDVYPNLMKYNKVVIKPGNGIKGKDIYSIEKIGEDLFTIGYQRNEWDVPLNDLREFFDEVLQQRNYILQKYVASKTPQGDPFDIRVHVERDRAGKWSIAKIYVRIGIGQSVVSNVSQGGGVSEPVAFLKAFYGDKWETIYSNLVTIGKTLPKKMEKLRKTHIMYLGIDIGIESNGDLYLFETNDGPGTKNVISEAAFHRSNYYAYVMKEKLNYPVKQLVDVIEDDQHKIAQLEIANSQLETAVSKETKKTAKKEKQIQDMINSTSWKVTGFLRKAKKLVKKS</sequence>
<gene>
    <name evidence="2" type="ORF">ACFO3P_04180</name>
</gene>
<name>A0ABV9JUN7_9BACI</name>
<protein>
    <submittedName>
        <fullName evidence="2">YheC/YheD family protein</fullName>
    </submittedName>
</protein>
<comment type="caution">
    <text evidence="2">The sequence shown here is derived from an EMBL/GenBank/DDBJ whole genome shotgun (WGS) entry which is preliminary data.</text>
</comment>
<dbReference type="EMBL" id="JBHSFT010000004">
    <property type="protein sequence ID" value="MFC4661423.1"/>
    <property type="molecule type" value="Genomic_DNA"/>
</dbReference>
<evidence type="ECO:0000313" key="3">
    <source>
        <dbReference type="Proteomes" id="UP001595988"/>
    </source>
</evidence>
<keyword evidence="1" id="KW-0175">Coiled coil</keyword>
<keyword evidence="3" id="KW-1185">Reference proteome</keyword>
<dbReference type="Pfam" id="PF14398">
    <property type="entry name" value="ATPgrasp_YheCD"/>
    <property type="match status" value="1"/>
</dbReference>